<accession>A0AAV2RPY9</accession>
<dbReference type="Pfam" id="PF12330">
    <property type="entry name" value="Haspin_kinase"/>
    <property type="match status" value="1"/>
</dbReference>
<dbReference type="GO" id="GO:0005634">
    <property type="term" value="C:nucleus"/>
    <property type="evidence" value="ECO:0007669"/>
    <property type="project" value="TreeGrafter"/>
</dbReference>
<dbReference type="InterPro" id="IPR017441">
    <property type="entry name" value="Protein_kinase_ATP_BS"/>
</dbReference>
<evidence type="ECO:0000313" key="4">
    <source>
        <dbReference type="EMBL" id="CAL4133487.1"/>
    </source>
</evidence>
<proteinExistence type="predicted"/>
<keyword evidence="1" id="KW-0547">Nucleotide-binding</keyword>
<dbReference type="PANTHER" id="PTHR24419">
    <property type="entry name" value="INTERLEUKIN-1 RECEPTOR-ASSOCIATED KINASE"/>
    <property type="match status" value="1"/>
</dbReference>
<evidence type="ECO:0000256" key="2">
    <source>
        <dbReference type="SAM" id="MobiDB-lite"/>
    </source>
</evidence>
<dbReference type="GO" id="GO:0005524">
    <property type="term" value="F:ATP binding"/>
    <property type="evidence" value="ECO:0007669"/>
    <property type="project" value="UniProtKB-UniRule"/>
</dbReference>
<evidence type="ECO:0000259" key="3">
    <source>
        <dbReference type="PROSITE" id="PS50011"/>
    </source>
</evidence>
<feature type="non-terminal residue" evidence="4">
    <location>
        <position position="926"/>
    </location>
</feature>
<name>A0AAV2RPY9_MEGNR</name>
<dbReference type="GO" id="GO:0005737">
    <property type="term" value="C:cytoplasm"/>
    <property type="evidence" value="ECO:0007669"/>
    <property type="project" value="TreeGrafter"/>
</dbReference>
<organism evidence="4 5">
    <name type="scientific">Meganyctiphanes norvegica</name>
    <name type="common">Northern krill</name>
    <name type="synonym">Thysanopoda norvegica</name>
    <dbReference type="NCBI Taxonomy" id="48144"/>
    <lineage>
        <taxon>Eukaryota</taxon>
        <taxon>Metazoa</taxon>
        <taxon>Ecdysozoa</taxon>
        <taxon>Arthropoda</taxon>
        <taxon>Crustacea</taxon>
        <taxon>Multicrustacea</taxon>
        <taxon>Malacostraca</taxon>
        <taxon>Eumalacostraca</taxon>
        <taxon>Eucarida</taxon>
        <taxon>Euphausiacea</taxon>
        <taxon>Euphausiidae</taxon>
        <taxon>Meganyctiphanes</taxon>
    </lineage>
</organism>
<feature type="region of interest" description="Disordered" evidence="2">
    <location>
        <begin position="150"/>
        <end position="177"/>
    </location>
</feature>
<evidence type="ECO:0000313" key="5">
    <source>
        <dbReference type="Proteomes" id="UP001497623"/>
    </source>
</evidence>
<dbReference type="InterPro" id="IPR011009">
    <property type="entry name" value="Kinase-like_dom_sf"/>
</dbReference>
<feature type="domain" description="Protein kinase" evidence="3">
    <location>
        <begin position="606"/>
        <end position="926"/>
    </location>
</feature>
<dbReference type="PANTHER" id="PTHR24419:SF18">
    <property type="entry name" value="SERINE_THREONINE-PROTEIN KINASE HASPIN"/>
    <property type="match status" value="1"/>
</dbReference>
<dbReference type="GO" id="GO:0072354">
    <property type="term" value="F:histone H3T3 kinase activity"/>
    <property type="evidence" value="ECO:0007669"/>
    <property type="project" value="TreeGrafter"/>
</dbReference>
<evidence type="ECO:0000256" key="1">
    <source>
        <dbReference type="PROSITE-ProRule" id="PRU10141"/>
    </source>
</evidence>
<feature type="compositionally biased region" description="Acidic residues" evidence="2">
    <location>
        <begin position="396"/>
        <end position="426"/>
    </location>
</feature>
<dbReference type="SUPFAM" id="SSF56112">
    <property type="entry name" value="Protein kinase-like (PK-like)"/>
    <property type="match status" value="1"/>
</dbReference>
<dbReference type="PROSITE" id="PS50011">
    <property type="entry name" value="PROTEIN_KINASE_DOM"/>
    <property type="match status" value="1"/>
</dbReference>
<sequence>MSPPYTTANEDPRTKTTNISNTEQRSSLGNEIRIENIPVFDPEARVSSQLKNSKISVEQRRSQKDIIESQLPASFLNDDGEYLQENNLSSSIKMNRSLELMHVSLSEILQNYNGKRRRGTIAKKVTGHEDTSELIQLGVLGTRSSLRLESKLSRQSTSNSPFRATPSVKKQRRSRKQIQDISKFMESLSLSKTETSNLNLNNKSPVVKKQRRSKRISGNQKRINISTDQEISRIITRPTRKRSSKNKINISTDMEQSYSNNAYDTKNHASNAQTSSFLPTRKSLRKTSSRTEREITVDKENYNVSSISTKSRTNGSLEYMQSSLDGSSVLSTFTRQNHSNMSMGDSFTSIKSVTEMPVIKENSNSLEAASLSNTLNETSDSNKSDKSSNKSIICEGSEDEVVDNGDVEEDNYEEPELSENELSDQNECTDDSVVLEMVGEVVTEDKIEENQVNNIYETSMLELEDLCESLPFFIPGAKIPAKPGKGWRRSLSANLLASFNESISIENNDPIDSRRQTVHRISDTMVKESVASISRLPVQLENKFQRRTSMVSLASISRLSQRKSSYCCGARKSSTNVPSDPQAHVLQLCNQVEPLPLTDCFTQSRLSCCKKIGEGVYGEVFMSRPNPKSMEGSTVLKIMPIEGDFEINGERQKKFHEILSEIVISVELSNLRLASKTQNWCESYVNVLKCWCLEGQYLPELLDYWDNFHTEKGSENDRPDMFPTNQLYIVLEFGHGGIDLEGYVFNSAAQSLALFRQIVMSLAVAEQELEFEHRDLHWGNVLVAPTKGSTITFKVAGKDYTLNTQELSPKASRYNLKPIDLDALYFDNLYLGEQLYLYFPEGGIYLRTVLKQFWKATNMWSREKFKSNKKLVCYILFVLIGGVTYRNVKPAVTVKNLFLTQIKSINRKFYRNEPRNIIVFSRELNL</sequence>
<feature type="region of interest" description="Disordered" evidence="2">
    <location>
        <begin position="261"/>
        <end position="293"/>
    </location>
</feature>
<dbReference type="Gene3D" id="3.30.200.20">
    <property type="entry name" value="Phosphorylase Kinase, domain 1"/>
    <property type="match status" value="1"/>
</dbReference>
<dbReference type="AlphaFoldDB" id="A0AAV2RPY9"/>
<gene>
    <name evidence="4" type="ORF">MNOR_LOCUS27203</name>
</gene>
<feature type="binding site" evidence="1">
    <location>
        <position position="637"/>
    </location>
    <ligand>
        <name>ATP</name>
        <dbReference type="ChEBI" id="CHEBI:30616"/>
    </ligand>
</feature>
<keyword evidence="1" id="KW-0067">ATP-binding</keyword>
<dbReference type="InterPro" id="IPR000719">
    <property type="entry name" value="Prot_kinase_dom"/>
</dbReference>
<dbReference type="GO" id="GO:0000278">
    <property type="term" value="P:mitotic cell cycle"/>
    <property type="evidence" value="ECO:0007669"/>
    <property type="project" value="TreeGrafter"/>
</dbReference>
<feature type="region of interest" description="Disordered" evidence="2">
    <location>
        <begin position="372"/>
        <end position="426"/>
    </location>
</feature>
<dbReference type="Gene3D" id="1.10.510.10">
    <property type="entry name" value="Transferase(Phosphotransferase) domain 1"/>
    <property type="match status" value="1"/>
</dbReference>
<feature type="region of interest" description="Disordered" evidence="2">
    <location>
        <begin position="196"/>
        <end position="218"/>
    </location>
</feature>
<dbReference type="Proteomes" id="UP001497623">
    <property type="component" value="Unassembled WGS sequence"/>
</dbReference>
<dbReference type="EMBL" id="CAXKWB010028236">
    <property type="protein sequence ID" value="CAL4133487.1"/>
    <property type="molecule type" value="Genomic_DNA"/>
</dbReference>
<dbReference type="GO" id="GO:0035556">
    <property type="term" value="P:intracellular signal transduction"/>
    <property type="evidence" value="ECO:0007669"/>
    <property type="project" value="TreeGrafter"/>
</dbReference>
<protein>
    <recommendedName>
        <fullName evidence="3">Protein kinase domain-containing protein</fullName>
    </recommendedName>
</protein>
<dbReference type="PROSITE" id="PS00107">
    <property type="entry name" value="PROTEIN_KINASE_ATP"/>
    <property type="match status" value="1"/>
</dbReference>
<feature type="compositionally biased region" description="Basic residues" evidence="2">
    <location>
        <begin position="206"/>
        <end position="215"/>
    </location>
</feature>
<feature type="region of interest" description="Disordered" evidence="2">
    <location>
        <begin position="1"/>
        <end position="28"/>
    </location>
</feature>
<feature type="compositionally biased region" description="Polar residues" evidence="2">
    <location>
        <begin position="261"/>
        <end position="278"/>
    </location>
</feature>
<keyword evidence="5" id="KW-1185">Reference proteome</keyword>
<comment type="caution">
    <text evidence="4">The sequence shown here is derived from an EMBL/GenBank/DDBJ whole genome shotgun (WGS) entry which is preliminary data.</text>
</comment>
<reference evidence="4 5" key="1">
    <citation type="submission" date="2024-05" db="EMBL/GenBank/DDBJ databases">
        <authorList>
            <person name="Wallberg A."/>
        </authorList>
    </citation>
    <scope>NUCLEOTIDE SEQUENCE [LARGE SCALE GENOMIC DNA]</scope>
</reference>